<evidence type="ECO:0000313" key="4">
    <source>
        <dbReference type="WBParaSite" id="GPUH_0001924801-mRNA-1"/>
    </source>
</evidence>
<keyword evidence="3" id="KW-1185">Reference proteome</keyword>
<dbReference type="AlphaFoldDB" id="A0A183EE32"/>
<name>A0A183EE32_9BILA</name>
<feature type="region of interest" description="Disordered" evidence="1">
    <location>
        <begin position="23"/>
        <end position="46"/>
    </location>
</feature>
<reference evidence="2 3" key="2">
    <citation type="submission" date="2018-11" db="EMBL/GenBank/DDBJ databases">
        <authorList>
            <consortium name="Pathogen Informatics"/>
        </authorList>
    </citation>
    <scope>NUCLEOTIDE SEQUENCE [LARGE SCALE GENOMIC DNA]</scope>
</reference>
<feature type="compositionally biased region" description="Polar residues" evidence="1">
    <location>
        <begin position="36"/>
        <end position="46"/>
    </location>
</feature>
<dbReference type="EMBL" id="UYRT01088149">
    <property type="protein sequence ID" value="VDN33401.1"/>
    <property type="molecule type" value="Genomic_DNA"/>
</dbReference>
<gene>
    <name evidence="2" type="ORF">GPUH_LOCUS19223</name>
</gene>
<evidence type="ECO:0000256" key="1">
    <source>
        <dbReference type="SAM" id="MobiDB-lite"/>
    </source>
</evidence>
<proteinExistence type="predicted"/>
<organism evidence="4">
    <name type="scientific">Gongylonema pulchrum</name>
    <dbReference type="NCBI Taxonomy" id="637853"/>
    <lineage>
        <taxon>Eukaryota</taxon>
        <taxon>Metazoa</taxon>
        <taxon>Ecdysozoa</taxon>
        <taxon>Nematoda</taxon>
        <taxon>Chromadorea</taxon>
        <taxon>Rhabditida</taxon>
        <taxon>Spirurina</taxon>
        <taxon>Spiruromorpha</taxon>
        <taxon>Spiruroidea</taxon>
        <taxon>Gongylonematidae</taxon>
        <taxon>Gongylonema</taxon>
    </lineage>
</organism>
<evidence type="ECO:0000313" key="3">
    <source>
        <dbReference type="Proteomes" id="UP000271098"/>
    </source>
</evidence>
<protein>
    <submittedName>
        <fullName evidence="4">Transposase</fullName>
    </submittedName>
</protein>
<evidence type="ECO:0000313" key="2">
    <source>
        <dbReference type="EMBL" id="VDN33401.1"/>
    </source>
</evidence>
<dbReference type="WBParaSite" id="GPUH_0001924801-mRNA-1">
    <property type="protein sequence ID" value="GPUH_0001924801-mRNA-1"/>
    <property type="gene ID" value="GPUH_0001924801"/>
</dbReference>
<sequence>MLTPMTDVEQMIAKLMVVRRTNDREDAAPYKRRPESGSSVEGSSARCSAATVSSSTLAVIVEAEPVRVYSHSL</sequence>
<reference evidence="4" key="1">
    <citation type="submission" date="2016-06" db="UniProtKB">
        <authorList>
            <consortium name="WormBaseParasite"/>
        </authorList>
    </citation>
    <scope>IDENTIFICATION</scope>
</reference>
<dbReference type="Proteomes" id="UP000271098">
    <property type="component" value="Unassembled WGS sequence"/>
</dbReference>
<feature type="compositionally biased region" description="Basic and acidic residues" evidence="1">
    <location>
        <begin position="23"/>
        <end position="35"/>
    </location>
</feature>
<accession>A0A183EE32</accession>